<protein>
    <submittedName>
        <fullName evidence="1">Uncharacterized protein</fullName>
    </submittedName>
</protein>
<evidence type="ECO:0000313" key="1">
    <source>
        <dbReference type="EMBL" id="JAD72056.1"/>
    </source>
</evidence>
<name>A0A0A9C930_ARUDO</name>
<organism evidence="1">
    <name type="scientific">Arundo donax</name>
    <name type="common">Giant reed</name>
    <name type="synonym">Donax arundinaceus</name>
    <dbReference type="NCBI Taxonomy" id="35708"/>
    <lineage>
        <taxon>Eukaryota</taxon>
        <taxon>Viridiplantae</taxon>
        <taxon>Streptophyta</taxon>
        <taxon>Embryophyta</taxon>
        <taxon>Tracheophyta</taxon>
        <taxon>Spermatophyta</taxon>
        <taxon>Magnoliopsida</taxon>
        <taxon>Liliopsida</taxon>
        <taxon>Poales</taxon>
        <taxon>Poaceae</taxon>
        <taxon>PACMAD clade</taxon>
        <taxon>Arundinoideae</taxon>
        <taxon>Arundineae</taxon>
        <taxon>Arundo</taxon>
    </lineage>
</organism>
<reference evidence="1" key="2">
    <citation type="journal article" date="2015" name="Data Brief">
        <title>Shoot transcriptome of the giant reed, Arundo donax.</title>
        <authorList>
            <person name="Barrero R.A."/>
            <person name="Guerrero F.D."/>
            <person name="Moolhuijzen P."/>
            <person name="Goolsby J.A."/>
            <person name="Tidwell J."/>
            <person name="Bellgard S.E."/>
            <person name="Bellgard M.I."/>
        </authorList>
    </citation>
    <scope>NUCLEOTIDE SEQUENCE</scope>
    <source>
        <tissue evidence="1">Shoot tissue taken approximately 20 cm above the soil surface</tissue>
    </source>
</reference>
<reference evidence="1" key="1">
    <citation type="submission" date="2014-09" db="EMBL/GenBank/DDBJ databases">
        <authorList>
            <person name="Magalhaes I.L.F."/>
            <person name="Oliveira U."/>
            <person name="Santos F.R."/>
            <person name="Vidigal T.H.D.A."/>
            <person name="Brescovit A.D."/>
            <person name="Santos A.J."/>
        </authorList>
    </citation>
    <scope>NUCLEOTIDE SEQUENCE</scope>
    <source>
        <tissue evidence="1">Shoot tissue taken approximately 20 cm above the soil surface</tissue>
    </source>
</reference>
<dbReference type="AlphaFoldDB" id="A0A0A9C930"/>
<accession>A0A0A9C930</accession>
<proteinExistence type="predicted"/>
<dbReference type="EMBL" id="GBRH01225839">
    <property type="protein sequence ID" value="JAD72056.1"/>
    <property type="molecule type" value="Transcribed_RNA"/>
</dbReference>
<sequence length="37" mass="4058">MLLHEIECLQGLFRQTSITILADHDIPRIHGGGTSSP</sequence>